<dbReference type="Bgee" id="ENSOCUG00000021909">
    <property type="expression patterns" value="Expressed in testis"/>
</dbReference>
<dbReference type="GO" id="GO:0005096">
    <property type="term" value="F:GTPase activator activity"/>
    <property type="evidence" value="ECO:0007669"/>
    <property type="project" value="TreeGrafter"/>
</dbReference>
<dbReference type="InParanoid" id="G1TKL1"/>
<organism evidence="2 3">
    <name type="scientific">Oryctolagus cuniculus</name>
    <name type="common">Rabbit</name>
    <dbReference type="NCBI Taxonomy" id="9986"/>
    <lineage>
        <taxon>Eukaryota</taxon>
        <taxon>Metazoa</taxon>
        <taxon>Chordata</taxon>
        <taxon>Craniata</taxon>
        <taxon>Vertebrata</taxon>
        <taxon>Euteleostomi</taxon>
        <taxon>Mammalia</taxon>
        <taxon>Eutheria</taxon>
        <taxon>Euarchontoglires</taxon>
        <taxon>Glires</taxon>
        <taxon>Lagomorpha</taxon>
        <taxon>Leporidae</taxon>
        <taxon>Oryctolagus</taxon>
    </lineage>
</organism>
<name>G1TKL1_RABIT</name>
<reference evidence="2 3" key="1">
    <citation type="journal article" date="2011" name="Nature">
        <title>A high-resolution map of human evolutionary constraint using 29 mammals.</title>
        <authorList>
            <person name="Lindblad-Toh K."/>
            <person name="Garber M."/>
            <person name="Zuk O."/>
            <person name="Lin M.F."/>
            <person name="Parker B.J."/>
            <person name="Washietl S."/>
            <person name="Kheradpour P."/>
            <person name="Ernst J."/>
            <person name="Jordan G."/>
            <person name="Mauceli E."/>
            <person name="Ward L.D."/>
            <person name="Lowe C.B."/>
            <person name="Holloway A.K."/>
            <person name="Clamp M."/>
            <person name="Gnerre S."/>
            <person name="Alfoldi J."/>
            <person name="Beal K."/>
            <person name="Chang J."/>
            <person name="Clawson H."/>
            <person name="Cuff J."/>
            <person name="Di Palma F."/>
            <person name="Fitzgerald S."/>
            <person name="Flicek P."/>
            <person name="Guttman M."/>
            <person name="Hubisz M.J."/>
            <person name="Jaffe D.B."/>
            <person name="Jungreis I."/>
            <person name="Kent W.J."/>
            <person name="Kostka D."/>
            <person name="Lara M."/>
            <person name="Martins A.L."/>
            <person name="Massingham T."/>
            <person name="Moltke I."/>
            <person name="Raney B.J."/>
            <person name="Rasmussen M.D."/>
            <person name="Robinson J."/>
            <person name="Stark A."/>
            <person name="Vilella A.J."/>
            <person name="Wen J."/>
            <person name="Xie X."/>
            <person name="Zody M.C."/>
            <person name="Baldwin J."/>
            <person name="Bloom T."/>
            <person name="Chin C.W."/>
            <person name="Heiman D."/>
            <person name="Nicol R."/>
            <person name="Nusbaum C."/>
            <person name="Young S."/>
            <person name="Wilkinson J."/>
            <person name="Worley K.C."/>
            <person name="Kovar C.L."/>
            <person name="Muzny D.M."/>
            <person name="Gibbs R.A."/>
            <person name="Cree A."/>
            <person name="Dihn H.H."/>
            <person name="Fowler G."/>
            <person name="Jhangiani S."/>
            <person name="Joshi V."/>
            <person name="Lee S."/>
            <person name="Lewis L.R."/>
            <person name="Nazareth L.V."/>
            <person name="Okwuonu G."/>
            <person name="Santibanez J."/>
            <person name="Warren W.C."/>
            <person name="Mardis E.R."/>
            <person name="Weinstock G.M."/>
            <person name="Wilson R.K."/>
            <person name="Delehaunty K."/>
            <person name="Dooling D."/>
            <person name="Fronik C."/>
            <person name="Fulton L."/>
            <person name="Fulton B."/>
            <person name="Graves T."/>
            <person name="Minx P."/>
            <person name="Sodergren E."/>
            <person name="Birney E."/>
            <person name="Margulies E.H."/>
            <person name="Herrero J."/>
            <person name="Green E.D."/>
            <person name="Haussler D."/>
            <person name="Siepel A."/>
            <person name="Goldman N."/>
            <person name="Pollard K.S."/>
            <person name="Pedersen J.S."/>
            <person name="Lander E.S."/>
            <person name="Kellis M."/>
        </authorList>
    </citation>
    <scope>NUCLEOTIDE SEQUENCE [LARGE SCALE GENOMIC DNA]</scope>
    <source>
        <strain evidence="3">Thorbecke</strain>
    </source>
</reference>
<dbReference type="PaxDb" id="9986-ENSOCUP00000017497"/>
<dbReference type="FunFam" id="1.10.472.80:FF:000019">
    <property type="entry name" value="USP6 N-terminal like"/>
    <property type="match status" value="1"/>
</dbReference>
<evidence type="ECO:0000313" key="2">
    <source>
        <dbReference type="Ensembl" id="ENSOCUP00000017497.3"/>
    </source>
</evidence>
<reference evidence="2" key="3">
    <citation type="submission" date="2025-09" db="UniProtKB">
        <authorList>
            <consortium name="Ensembl"/>
        </authorList>
    </citation>
    <scope>IDENTIFICATION</scope>
    <source>
        <strain evidence="2">Thorbecke</strain>
    </source>
</reference>
<dbReference type="SMR" id="G1TKL1"/>
<dbReference type="PROSITE" id="PS50086">
    <property type="entry name" value="TBC_RABGAP"/>
    <property type="match status" value="1"/>
</dbReference>
<dbReference type="InterPro" id="IPR035969">
    <property type="entry name" value="Rab-GAP_TBC_sf"/>
</dbReference>
<dbReference type="FunFam" id="1.10.10.750:FF:000001">
    <property type="entry name" value="TBC1 domain family member 10A"/>
    <property type="match status" value="1"/>
</dbReference>
<dbReference type="Proteomes" id="UP000001811">
    <property type="component" value="Unplaced"/>
</dbReference>
<dbReference type="Gene3D" id="1.10.472.80">
    <property type="entry name" value="Ypt/Rab-GAP domain of gyp1p, domain 3"/>
    <property type="match status" value="1"/>
</dbReference>
<dbReference type="Ensembl" id="ENSOCUT00000022861.3">
    <property type="protein sequence ID" value="ENSOCUP00000017497.3"/>
    <property type="gene ID" value="ENSOCUG00000021909.3"/>
</dbReference>
<reference evidence="2" key="2">
    <citation type="submission" date="2025-08" db="UniProtKB">
        <authorList>
            <consortium name="Ensembl"/>
        </authorList>
    </citation>
    <scope>IDENTIFICATION</scope>
    <source>
        <strain evidence="2">Thorbecke</strain>
    </source>
</reference>
<dbReference type="FunFam" id="1.10.8.270:FF:000016">
    <property type="entry name" value="TBC1 domain family member 2A"/>
    <property type="match status" value="1"/>
</dbReference>
<evidence type="ECO:0000313" key="3">
    <source>
        <dbReference type="Proteomes" id="UP000001811"/>
    </source>
</evidence>
<feature type="domain" description="Rab-GAP TBC" evidence="1">
    <location>
        <begin position="131"/>
        <end position="323"/>
    </location>
</feature>
<dbReference type="InterPro" id="IPR050302">
    <property type="entry name" value="Rab_GAP_TBC_domain"/>
</dbReference>
<dbReference type="GeneTree" id="ENSGT00940000161238"/>
<dbReference type="Pfam" id="PF00566">
    <property type="entry name" value="RabGAP-TBC"/>
    <property type="match status" value="1"/>
</dbReference>
<evidence type="ECO:0000259" key="1">
    <source>
        <dbReference type="PROSITE" id="PS50086"/>
    </source>
</evidence>
<dbReference type="SMART" id="SM00164">
    <property type="entry name" value="TBC"/>
    <property type="match status" value="1"/>
</dbReference>
<accession>G1TKL1</accession>
<proteinExistence type="predicted"/>
<dbReference type="Gene3D" id="1.10.10.750">
    <property type="entry name" value="Ypt/Rab-GAP domain of gyp1p, domain 1"/>
    <property type="match status" value="1"/>
</dbReference>
<dbReference type="InterPro" id="IPR000195">
    <property type="entry name" value="Rab-GAP-TBC_dom"/>
</dbReference>
<dbReference type="Gene3D" id="1.10.8.270">
    <property type="entry name" value="putative rabgap domain of human tbc1 domain family member 14 like domains"/>
    <property type="match status" value="1"/>
</dbReference>
<keyword evidence="3" id="KW-1185">Reference proteome</keyword>
<dbReference type="PANTHER" id="PTHR47219">
    <property type="entry name" value="RAB GTPASE-ACTIVATING PROTEIN 1-LIKE"/>
    <property type="match status" value="1"/>
</dbReference>
<dbReference type="HOGENOM" id="CLU_005350_10_0_1"/>
<dbReference type="AlphaFoldDB" id="G1TKL1"/>
<dbReference type="GO" id="GO:0031267">
    <property type="term" value="F:small GTPase binding"/>
    <property type="evidence" value="ECO:0007669"/>
    <property type="project" value="TreeGrafter"/>
</dbReference>
<dbReference type="SUPFAM" id="SSF47923">
    <property type="entry name" value="Ypt/Rab-GAP domain of gyp1p"/>
    <property type="match status" value="2"/>
</dbReference>
<sequence>MALLRFAVTHGAWEQCLGSPMWVRVGCLSYSIAMEAVKPQLTQKREVIIRKYEQGCRGRAQVEHPEEEDINTRPFINYLGILQEKMLLRDRILEAKHRHQEAQRVEKWLKMIKHWTQYQSSKKMESRVYKGIPLPMRGKVWSLLLDVDKVKADNPGKYQQMKEQGKLLSEHVHQIDADIRRTFQNHVMFRQRYGVKQQALFHVLLAYSAFDHEAGYRQGMNWVAAVLLMFLDEDDAFWALTQLMSKPKHAMHGFYKANRTKLERLQQHHDNILKCRVPKLKKHLDSQGVSTAAYTQKWFQQCFVDEAPFSLVLRFFDVYILEGEAMLTAMSYTALKIHRRYLLKCRGNSLHEYLQDGLRRTWDMRDDAVLRRLQATKEELVKFKCLLPPSGLLQCTVPSPFLLRGSQWRG</sequence>
<dbReference type="PANTHER" id="PTHR47219:SF25">
    <property type="entry name" value="RAB-GAP TBC DOMAIN-CONTAINING PROTEIN"/>
    <property type="match status" value="1"/>
</dbReference>
<dbReference type="eggNOG" id="KOG1102">
    <property type="taxonomic scope" value="Eukaryota"/>
</dbReference>
<protein>
    <recommendedName>
        <fullName evidence="1">Rab-GAP TBC domain-containing protein</fullName>
    </recommendedName>
</protein>